<gene>
    <name evidence="2" type="ORF">ARMSODRAFT_974743</name>
</gene>
<feature type="region of interest" description="Disordered" evidence="1">
    <location>
        <begin position="79"/>
        <end position="152"/>
    </location>
</feature>
<accession>A0A2H3BTF3</accession>
<proteinExistence type="predicted"/>
<dbReference type="EMBL" id="KZ293427">
    <property type="protein sequence ID" value="PBK70272.1"/>
    <property type="molecule type" value="Genomic_DNA"/>
</dbReference>
<organism evidence="2 3">
    <name type="scientific">Armillaria solidipes</name>
    <dbReference type="NCBI Taxonomy" id="1076256"/>
    <lineage>
        <taxon>Eukaryota</taxon>
        <taxon>Fungi</taxon>
        <taxon>Dikarya</taxon>
        <taxon>Basidiomycota</taxon>
        <taxon>Agaricomycotina</taxon>
        <taxon>Agaricomycetes</taxon>
        <taxon>Agaricomycetidae</taxon>
        <taxon>Agaricales</taxon>
        <taxon>Marasmiineae</taxon>
        <taxon>Physalacriaceae</taxon>
        <taxon>Armillaria</taxon>
    </lineage>
</organism>
<protein>
    <submittedName>
        <fullName evidence="2">Uncharacterized protein</fullName>
    </submittedName>
</protein>
<dbReference type="Proteomes" id="UP000218334">
    <property type="component" value="Unassembled WGS sequence"/>
</dbReference>
<evidence type="ECO:0000256" key="1">
    <source>
        <dbReference type="SAM" id="MobiDB-lite"/>
    </source>
</evidence>
<name>A0A2H3BTF3_9AGAR</name>
<evidence type="ECO:0000313" key="3">
    <source>
        <dbReference type="Proteomes" id="UP000218334"/>
    </source>
</evidence>
<feature type="compositionally biased region" description="Basic and acidic residues" evidence="1">
    <location>
        <begin position="103"/>
        <end position="114"/>
    </location>
</feature>
<reference evidence="3" key="1">
    <citation type="journal article" date="2017" name="Nat. Ecol. Evol.">
        <title>Genome expansion and lineage-specific genetic innovations in the forest pathogenic fungi Armillaria.</title>
        <authorList>
            <person name="Sipos G."/>
            <person name="Prasanna A.N."/>
            <person name="Walter M.C."/>
            <person name="O'Connor E."/>
            <person name="Balint B."/>
            <person name="Krizsan K."/>
            <person name="Kiss B."/>
            <person name="Hess J."/>
            <person name="Varga T."/>
            <person name="Slot J."/>
            <person name="Riley R."/>
            <person name="Boka B."/>
            <person name="Rigling D."/>
            <person name="Barry K."/>
            <person name="Lee J."/>
            <person name="Mihaltcheva S."/>
            <person name="LaButti K."/>
            <person name="Lipzen A."/>
            <person name="Waldron R."/>
            <person name="Moloney N.M."/>
            <person name="Sperisen C."/>
            <person name="Kredics L."/>
            <person name="Vagvoelgyi C."/>
            <person name="Patrignani A."/>
            <person name="Fitzpatrick D."/>
            <person name="Nagy I."/>
            <person name="Doyle S."/>
            <person name="Anderson J.B."/>
            <person name="Grigoriev I.V."/>
            <person name="Gueldener U."/>
            <person name="Muensterkoetter M."/>
            <person name="Nagy L.G."/>
        </authorList>
    </citation>
    <scope>NUCLEOTIDE SEQUENCE [LARGE SCALE GENOMIC DNA]</scope>
    <source>
        <strain evidence="3">28-4</strain>
    </source>
</reference>
<feature type="compositionally biased region" description="Low complexity" evidence="1">
    <location>
        <begin position="79"/>
        <end position="88"/>
    </location>
</feature>
<feature type="compositionally biased region" description="Polar residues" evidence="1">
    <location>
        <begin position="134"/>
        <end position="145"/>
    </location>
</feature>
<dbReference type="AlphaFoldDB" id="A0A2H3BTF3"/>
<feature type="compositionally biased region" description="Basic residues" evidence="1">
    <location>
        <begin position="119"/>
        <end position="133"/>
    </location>
</feature>
<sequence>MVYNASTNSSCCPAAHTISLSISVRNKLDEVDRLALLASTACQVPRVSKRPFDDLCAEMVPLLIAALPLTSWYKDVDLVSSSSGSVGSDNEDDVNDFGSGRYSKTEQLRYESKDPSPSQRRKATRACPTKRKVSQITNPAKTSPRSEGPKDS</sequence>
<keyword evidence="3" id="KW-1185">Reference proteome</keyword>
<evidence type="ECO:0000313" key="2">
    <source>
        <dbReference type="EMBL" id="PBK70272.1"/>
    </source>
</evidence>